<accession>A0A8T1RVW7</accession>
<dbReference type="InterPro" id="IPR013783">
    <property type="entry name" value="Ig-like_fold"/>
</dbReference>
<name>A0A8T1RVW7_CHESE</name>
<dbReference type="OrthoDB" id="9397084at2759"/>
<organism evidence="3 4">
    <name type="scientific">Chelydra serpentina</name>
    <name type="common">Snapping turtle</name>
    <name type="synonym">Testudo serpentina</name>
    <dbReference type="NCBI Taxonomy" id="8475"/>
    <lineage>
        <taxon>Eukaryota</taxon>
        <taxon>Metazoa</taxon>
        <taxon>Chordata</taxon>
        <taxon>Craniata</taxon>
        <taxon>Vertebrata</taxon>
        <taxon>Euteleostomi</taxon>
        <taxon>Archelosauria</taxon>
        <taxon>Testudinata</taxon>
        <taxon>Testudines</taxon>
        <taxon>Cryptodira</taxon>
        <taxon>Durocryptodira</taxon>
        <taxon>Americhelydia</taxon>
        <taxon>Chelydroidea</taxon>
        <taxon>Chelydridae</taxon>
        <taxon>Chelydra</taxon>
    </lineage>
</organism>
<gene>
    <name evidence="3" type="ORF">G0U57_019518</name>
</gene>
<feature type="domain" description="Ig-like" evidence="2">
    <location>
        <begin position="6"/>
        <end position="90"/>
    </location>
</feature>
<protein>
    <recommendedName>
        <fullName evidence="2">Ig-like domain-containing protein</fullName>
    </recommendedName>
</protein>
<sequence>GALQAPTLYLNQTSARPGNSVLLQCSVISQAPATRIVFCKDGEEVSSQTGSEENVTYSWDHVVSRGSSGNYSCAYEIMDSDNRVTRSQLSPSQHLSITGKGGSLKGECNRSCNGREITQRYIAERQE</sequence>
<dbReference type="AlphaFoldDB" id="A0A8T1RVW7"/>
<evidence type="ECO:0000313" key="4">
    <source>
        <dbReference type="Proteomes" id="UP000765507"/>
    </source>
</evidence>
<dbReference type="SUPFAM" id="SSF48726">
    <property type="entry name" value="Immunoglobulin"/>
    <property type="match status" value="1"/>
</dbReference>
<keyword evidence="4" id="KW-1185">Reference proteome</keyword>
<dbReference type="InterPro" id="IPR007110">
    <property type="entry name" value="Ig-like_dom"/>
</dbReference>
<feature type="region of interest" description="Disordered" evidence="1">
    <location>
        <begin position="84"/>
        <end position="106"/>
    </location>
</feature>
<proteinExistence type="predicted"/>
<evidence type="ECO:0000259" key="2">
    <source>
        <dbReference type="PROSITE" id="PS50835"/>
    </source>
</evidence>
<comment type="caution">
    <text evidence="3">The sequence shown here is derived from an EMBL/GenBank/DDBJ whole genome shotgun (WGS) entry which is preliminary data.</text>
</comment>
<evidence type="ECO:0000313" key="3">
    <source>
        <dbReference type="EMBL" id="KAG6920423.1"/>
    </source>
</evidence>
<reference evidence="3 4" key="1">
    <citation type="journal article" date="2020" name="G3 (Bethesda)">
        <title>Draft Genome of the Common Snapping Turtle, Chelydra serpentina, a Model for Phenotypic Plasticity in Reptiles.</title>
        <authorList>
            <person name="Das D."/>
            <person name="Singh S.K."/>
            <person name="Bierstedt J."/>
            <person name="Erickson A."/>
            <person name="Galli G.L.J."/>
            <person name="Crossley D.A. 2nd"/>
            <person name="Rhen T."/>
        </authorList>
    </citation>
    <scope>NUCLEOTIDE SEQUENCE [LARGE SCALE GENOMIC DNA]</scope>
    <source>
        <strain evidence="3">KW</strain>
    </source>
</reference>
<dbReference type="Gene3D" id="2.60.40.10">
    <property type="entry name" value="Immunoglobulins"/>
    <property type="match status" value="1"/>
</dbReference>
<feature type="non-terminal residue" evidence="3">
    <location>
        <position position="1"/>
    </location>
</feature>
<dbReference type="Pfam" id="PF13895">
    <property type="entry name" value="Ig_2"/>
    <property type="match status" value="1"/>
</dbReference>
<evidence type="ECO:0000256" key="1">
    <source>
        <dbReference type="SAM" id="MobiDB-lite"/>
    </source>
</evidence>
<dbReference type="PROSITE" id="PS50835">
    <property type="entry name" value="IG_LIKE"/>
    <property type="match status" value="1"/>
</dbReference>
<feature type="compositionally biased region" description="Polar residues" evidence="1">
    <location>
        <begin position="85"/>
        <end position="96"/>
    </location>
</feature>
<dbReference type="EMBL" id="JAHGAV010007809">
    <property type="protein sequence ID" value="KAG6920423.1"/>
    <property type="molecule type" value="Genomic_DNA"/>
</dbReference>
<dbReference type="InterPro" id="IPR036179">
    <property type="entry name" value="Ig-like_dom_sf"/>
</dbReference>
<dbReference type="Proteomes" id="UP000765507">
    <property type="component" value="Unassembled WGS sequence"/>
</dbReference>